<name>A0A2T2Y6T7_9ENTR</name>
<dbReference type="Gene3D" id="3.30.2310.40">
    <property type="match status" value="1"/>
</dbReference>
<organism evidence="1 2">
    <name type="scientific">Kluyvera genomosp. 2</name>
    <dbReference type="NCBI Taxonomy" id="2774054"/>
    <lineage>
        <taxon>Bacteria</taxon>
        <taxon>Pseudomonadati</taxon>
        <taxon>Pseudomonadota</taxon>
        <taxon>Gammaproteobacteria</taxon>
        <taxon>Enterobacterales</taxon>
        <taxon>Enterobacteriaceae</taxon>
        <taxon>Kluyvera</taxon>
    </lineage>
</organism>
<protein>
    <submittedName>
        <fullName evidence="1">mRNA interferase MqsR</fullName>
    </submittedName>
</protein>
<keyword evidence="2" id="KW-1185">Reference proteome</keyword>
<dbReference type="CDD" id="cd12869">
    <property type="entry name" value="MqsR"/>
    <property type="match status" value="1"/>
</dbReference>
<accession>A0A2T2Y6T7</accession>
<gene>
    <name evidence="1" type="ORF">C8256_03680</name>
</gene>
<dbReference type="Proteomes" id="UP000240892">
    <property type="component" value="Unassembled WGS sequence"/>
</dbReference>
<evidence type="ECO:0000313" key="1">
    <source>
        <dbReference type="EMBL" id="PSR48252.1"/>
    </source>
</evidence>
<dbReference type="GO" id="GO:0009372">
    <property type="term" value="P:quorum sensing"/>
    <property type="evidence" value="ECO:0007669"/>
    <property type="project" value="InterPro"/>
</dbReference>
<dbReference type="InterPro" id="IPR038493">
    <property type="entry name" value="MqsR_sf"/>
</dbReference>
<dbReference type="GO" id="GO:0044010">
    <property type="term" value="P:single-species biofilm formation"/>
    <property type="evidence" value="ECO:0007669"/>
    <property type="project" value="InterPro"/>
</dbReference>
<dbReference type="EMBL" id="PYHO01000002">
    <property type="protein sequence ID" value="PSR48252.1"/>
    <property type="molecule type" value="Genomic_DNA"/>
</dbReference>
<dbReference type="InterPro" id="IPR031451">
    <property type="entry name" value="MqsR_toxin"/>
</dbReference>
<reference evidence="1 2" key="1">
    <citation type="submission" date="2018-03" db="EMBL/GenBank/DDBJ databases">
        <title>First report of an OXA-48+CTX-M-M-producing Kluyvera ascorbata clone recovered from patients admitted in a University Hospital in Madrid, Spain.</title>
        <authorList>
            <person name="Hernandez-Garcia M."/>
            <person name="Leon-Sampedro R."/>
            <person name="Perez-Viso B."/>
            <person name="Morosini M.I."/>
            <person name="Lopez-Fresnena N."/>
            <person name="Coque T.M."/>
            <person name="Bonten M."/>
            <person name="Malhotra-Kumar S."/>
            <person name="Ruiz-Garbajosa P."/>
            <person name="Canton R."/>
        </authorList>
    </citation>
    <scope>NUCLEOTIDE SEQUENCE [LARGE SCALE GENOMIC DNA]</scope>
    <source>
        <strain evidence="1 2">KA2</strain>
    </source>
</reference>
<dbReference type="Pfam" id="PF15723">
    <property type="entry name" value="MqsR_toxin"/>
    <property type="match status" value="1"/>
</dbReference>
<proteinExistence type="predicted"/>
<dbReference type="AlphaFoldDB" id="A0A2T2Y6T7"/>
<comment type="caution">
    <text evidence="1">The sequence shown here is derived from an EMBL/GenBank/DDBJ whole genome shotgun (WGS) entry which is preliminary data.</text>
</comment>
<evidence type="ECO:0000313" key="2">
    <source>
        <dbReference type="Proteomes" id="UP000240892"/>
    </source>
</evidence>
<sequence length="99" mass="11403">MEKRTPHTRLSILKNMARNGLVSITNTALISASQIGFRSKQDLLEVVMALNTSDFYKSMTAHHDHTIWHEVYRPIYRGQPLYIKFIVSGNLLIVSFKEL</sequence>
<dbReference type="RefSeq" id="WP_106924675.1">
    <property type="nucleotide sequence ID" value="NZ_CABMMU010000002.1"/>
</dbReference>
<dbReference type="GO" id="GO:0017148">
    <property type="term" value="P:negative regulation of translation"/>
    <property type="evidence" value="ECO:0007669"/>
    <property type="project" value="InterPro"/>
</dbReference>